<evidence type="ECO:0000313" key="2">
    <source>
        <dbReference type="Proteomes" id="UP001630127"/>
    </source>
</evidence>
<accession>A0ABD2Y4P6</accession>
<sequence length="146" mass="16216">MASLKLSRVGNPFTVCTTSPLGRIQIRMPSVVNDGCDSRLLWEAFLLASLPLLAIRNFYSTFMGFPRLPPNDLIPSSHKLPSFVIFIRAHVEALGDLVLELTLEAYKDLSCEISLDTESSEIEANFLDSELSSFLAPRVMTVRVLV</sequence>
<name>A0ABD2Y4P6_9GENT</name>
<comment type="caution">
    <text evidence="1">The sequence shown here is derived from an EMBL/GenBank/DDBJ whole genome shotgun (WGS) entry which is preliminary data.</text>
</comment>
<protein>
    <submittedName>
        <fullName evidence="1">Uncharacterized protein</fullName>
    </submittedName>
</protein>
<dbReference type="EMBL" id="JBJUIK010000015">
    <property type="protein sequence ID" value="KAL3502073.1"/>
    <property type="molecule type" value="Genomic_DNA"/>
</dbReference>
<reference evidence="1 2" key="1">
    <citation type="submission" date="2024-11" db="EMBL/GenBank/DDBJ databases">
        <title>A near-complete genome assembly of Cinchona calisaya.</title>
        <authorList>
            <person name="Lian D.C."/>
            <person name="Zhao X.W."/>
            <person name="Wei L."/>
        </authorList>
    </citation>
    <scope>NUCLEOTIDE SEQUENCE [LARGE SCALE GENOMIC DNA]</scope>
    <source>
        <tissue evidence="1">Nenye</tissue>
    </source>
</reference>
<organism evidence="1 2">
    <name type="scientific">Cinchona calisaya</name>
    <dbReference type="NCBI Taxonomy" id="153742"/>
    <lineage>
        <taxon>Eukaryota</taxon>
        <taxon>Viridiplantae</taxon>
        <taxon>Streptophyta</taxon>
        <taxon>Embryophyta</taxon>
        <taxon>Tracheophyta</taxon>
        <taxon>Spermatophyta</taxon>
        <taxon>Magnoliopsida</taxon>
        <taxon>eudicotyledons</taxon>
        <taxon>Gunneridae</taxon>
        <taxon>Pentapetalae</taxon>
        <taxon>asterids</taxon>
        <taxon>lamiids</taxon>
        <taxon>Gentianales</taxon>
        <taxon>Rubiaceae</taxon>
        <taxon>Cinchonoideae</taxon>
        <taxon>Cinchoneae</taxon>
        <taxon>Cinchona</taxon>
    </lineage>
</organism>
<dbReference type="Proteomes" id="UP001630127">
    <property type="component" value="Unassembled WGS sequence"/>
</dbReference>
<dbReference type="AlphaFoldDB" id="A0ABD2Y4P6"/>
<proteinExistence type="predicted"/>
<keyword evidence="2" id="KW-1185">Reference proteome</keyword>
<evidence type="ECO:0000313" key="1">
    <source>
        <dbReference type="EMBL" id="KAL3502073.1"/>
    </source>
</evidence>
<gene>
    <name evidence="1" type="ORF">ACH5RR_036522</name>
</gene>